<dbReference type="Gene3D" id="3.40.50.300">
    <property type="entry name" value="P-loop containing nucleotide triphosphate hydrolases"/>
    <property type="match status" value="1"/>
</dbReference>
<comment type="caution">
    <text evidence="3">The sequence shown here is derived from an EMBL/GenBank/DDBJ whole genome shotgun (WGS) entry which is preliminary data.</text>
</comment>
<evidence type="ECO:0008006" key="5">
    <source>
        <dbReference type="Google" id="ProtNLM"/>
    </source>
</evidence>
<dbReference type="PANTHER" id="PTHR40690">
    <property type="entry name" value="GLL3100 PROTEIN"/>
    <property type="match status" value="1"/>
</dbReference>
<feature type="domain" description="D-glutamate N-acetyltransferase-like N-terminal" evidence="2">
    <location>
        <begin position="105"/>
        <end position="154"/>
    </location>
</feature>
<dbReference type="InterPro" id="IPR035086">
    <property type="entry name" value="DgcN-like_C"/>
</dbReference>
<keyword evidence="4" id="KW-1185">Reference proteome</keyword>
<dbReference type="EMBL" id="BHZD01000001">
    <property type="protein sequence ID" value="GCD46998.1"/>
    <property type="molecule type" value="Genomic_DNA"/>
</dbReference>
<dbReference type="InterPro" id="IPR027417">
    <property type="entry name" value="P-loop_NTPase"/>
</dbReference>
<evidence type="ECO:0000259" key="1">
    <source>
        <dbReference type="Pfam" id="PF07755"/>
    </source>
</evidence>
<dbReference type="RefSeq" id="WP_170251938.1">
    <property type="nucleotide sequence ID" value="NZ_BHZD01000001.1"/>
</dbReference>
<dbReference type="Pfam" id="PF07755">
    <property type="entry name" value="DUF1611"/>
    <property type="match status" value="1"/>
</dbReference>
<evidence type="ECO:0000259" key="2">
    <source>
        <dbReference type="Pfam" id="PF17396"/>
    </source>
</evidence>
<dbReference type="Gene3D" id="3.40.50.720">
    <property type="entry name" value="NAD(P)-binding Rossmann-like Domain"/>
    <property type="match status" value="1"/>
</dbReference>
<protein>
    <recommendedName>
        <fullName evidence="5">DUF1611 domain-containing protein</fullName>
    </recommendedName>
</protein>
<dbReference type="AlphaFoldDB" id="A0A401WCF5"/>
<dbReference type="InterPro" id="IPR011669">
    <property type="entry name" value="DgcN-like"/>
</dbReference>
<dbReference type="InterPro" id="IPR035402">
    <property type="entry name" value="DgcN-like_N"/>
</dbReference>
<dbReference type="PANTHER" id="PTHR40690:SF1">
    <property type="entry name" value="DUF1611 DOMAIN-CONTAINING PROTEIN"/>
    <property type="match status" value="1"/>
</dbReference>
<sequence>MVLSGFPRLPLRAVLFADGVFARLEGKTAQGVLRHSTVLESVAVVDRLHPSGSTASVVPGTDVPVVPSLEAALPYGPEALVVAMTESDHVEVVDGAARHAPRPPGDLPAFWWEQIATAVRNGLHVISCLHLPLRHTEFAGKTAHGQQLVDVRRPHDELPKYSGRLRRTRARLVHVAGSDCVVGKRTVALQLHREARARGIDAGYVGTGQTCLLAGCTEGAIIDRTPVFQAAGLVEHLVLRADPRHDLLIIKGQASVLHPAFGGLATAILQGSQPDAVVFVHDPRRTHRYHWEHVPVGEPRSEIRTVEELGGAPVVAVATRGRDSVARLRPLGLPVVDVLDGDGTAALMDVLGPVLTP</sequence>
<evidence type="ECO:0000313" key="3">
    <source>
        <dbReference type="EMBL" id="GCD46998.1"/>
    </source>
</evidence>
<name>A0A401WCF5_STREY</name>
<proteinExistence type="predicted"/>
<gene>
    <name evidence="3" type="ORF">GKJPGBOP_06753</name>
</gene>
<feature type="domain" description="D-glutamate N-acetyltransferase-like C-terminal" evidence="1">
    <location>
        <begin position="161"/>
        <end position="324"/>
    </location>
</feature>
<reference evidence="3 4" key="1">
    <citation type="submission" date="2018-11" db="EMBL/GenBank/DDBJ databases">
        <title>Whole genome sequence of Streptomyces paromomycinus NBRC 15454(T).</title>
        <authorList>
            <person name="Komaki H."/>
            <person name="Tamura T."/>
        </authorList>
    </citation>
    <scope>NUCLEOTIDE SEQUENCE [LARGE SCALE GENOMIC DNA]</scope>
    <source>
        <strain evidence="3 4">NBRC 15454</strain>
    </source>
</reference>
<dbReference type="SUPFAM" id="SSF52540">
    <property type="entry name" value="P-loop containing nucleoside triphosphate hydrolases"/>
    <property type="match status" value="1"/>
</dbReference>
<dbReference type="Proteomes" id="UP000286746">
    <property type="component" value="Unassembled WGS sequence"/>
</dbReference>
<accession>A0A401WCF5</accession>
<evidence type="ECO:0000313" key="4">
    <source>
        <dbReference type="Proteomes" id="UP000286746"/>
    </source>
</evidence>
<organism evidence="3 4">
    <name type="scientific">Streptomyces paromomycinus</name>
    <name type="common">Streptomyces rimosus subsp. paromomycinus</name>
    <dbReference type="NCBI Taxonomy" id="92743"/>
    <lineage>
        <taxon>Bacteria</taxon>
        <taxon>Bacillati</taxon>
        <taxon>Actinomycetota</taxon>
        <taxon>Actinomycetes</taxon>
        <taxon>Kitasatosporales</taxon>
        <taxon>Streptomycetaceae</taxon>
        <taxon>Streptomyces</taxon>
    </lineage>
</organism>
<dbReference type="Pfam" id="PF17396">
    <property type="entry name" value="DUF1611_N"/>
    <property type="match status" value="1"/>
</dbReference>
<dbReference type="PIRSF" id="PIRSF026760">
    <property type="entry name" value="UCP026760"/>
    <property type="match status" value="1"/>
</dbReference>